<accession>A0ABZ0GU53</accession>
<feature type="signal peptide" evidence="1">
    <location>
        <begin position="1"/>
        <end position="21"/>
    </location>
</feature>
<organism evidence="2 3">
    <name type="scientific">Thalassotalea fonticola</name>
    <dbReference type="NCBI Taxonomy" id="3065649"/>
    <lineage>
        <taxon>Bacteria</taxon>
        <taxon>Pseudomonadati</taxon>
        <taxon>Pseudomonadota</taxon>
        <taxon>Gammaproteobacteria</taxon>
        <taxon>Alteromonadales</taxon>
        <taxon>Colwelliaceae</taxon>
        <taxon>Thalassotalea</taxon>
    </lineage>
</organism>
<evidence type="ECO:0000256" key="1">
    <source>
        <dbReference type="SAM" id="SignalP"/>
    </source>
</evidence>
<keyword evidence="1" id="KW-0732">Signal</keyword>
<sequence length="115" mass="13022">MKNLSTILMTVLLFISTSVFAAETADKAAQKQTADYVQVVNLNKDEEAKVYQVLLEKEQQYSAAKKEHKGDKQALKAATKPLNKKYNRQIKDIIGADKMKKMNEYKKAQKAANKK</sequence>
<evidence type="ECO:0000313" key="2">
    <source>
        <dbReference type="EMBL" id="WOH39492.1"/>
    </source>
</evidence>
<evidence type="ECO:0000313" key="3">
    <source>
        <dbReference type="Proteomes" id="UP001301442"/>
    </source>
</evidence>
<gene>
    <name evidence="2" type="ORF">RI844_09755</name>
</gene>
<keyword evidence="3" id="KW-1185">Reference proteome</keyword>
<proteinExistence type="predicted"/>
<dbReference type="Proteomes" id="UP001301442">
    <property type="component" value="Chromosome"/>
</dbReference>
<feature type="chain" id="PRO_5047274444" evidence="1">
    <location>
        <begin position="22"/>
        <end position="115"/>
    </location>
</feature>
<protein>
    <submittedName>
        <fullName evidence="2">Uncharacterized protein</fullName>
    </submittedName>
</protein>
<name>A0ABZ0GU53_9GAMM</name>
<reference evidence="2 3" key="1">
    <citation type="submission" date="2023-09" db="EMBL/GenBank/DDBJ databases">
        <authorList>
            <person name="Qi X."/>
        </authorList>
    </citation>
    <scope>NUCLEOTIDE SEQUENCE [LARGE SCALE GENOMIC DNA]</scope>
    <source>
        <strain evidence="2 3">S1-1</strain>
    </source>
</reference>
<dbReference type="RefSeq" id="WP_348398258.1">
    <property type="nucleotide sequence ID" value="NZ_CP136600.1"/>
</dbReference>
<dbReference type="EMBL" id="CP136600">
    <property type="protein sequence ID" value="WOH39492.1"/>
    <property type="molecule type" value="Genomic_DNA"/>
</dbReference>